<dbReference type="CDD" id="cd06222">
    <property type="entry name" value="RNase_H_like"/>
    <property type="match status" value="1"/>
</dbReference>
<dbReference type="PANTHER" id="PTHR47074">
    <property type="entry name" value="BNAC02G40300D PROTEIN"/>
    <property type="match status" value="1"/>
</dbReference>
<dbReference type="SUPFAM" id="SSF53098">
    <property type="entry name" value="Ribonuclease H-like"/>
    <property type="match status" value="1"/>
</dbReference>
<sequence>MRCVAPVSYSVVMNEEVVDGVKALKENLEIYVQSSGQEINFDKSEVFFSSNVNPNKREENPNRWNRDLIYSTFTVEEANQIWPNSIANSNFIEWLNWLLENLASNRKDDIAITIWALWFLETDISMRKRYKVQKKLLPSLGVLQGWVKINVDVGFSIANKQVVSGFIIRNDECLIMGSGFKGHNLVRSVVIAEVTTVLHGLQFALDLGFTNVILESDSKLVIQNIQQTSEDYSKSRPFTWDAKNLVRNFLFCRFQFIA</sequence>
<dbReference type="PANTHER" id="PTHR47074:SF61">
    <property type="entry name" value="RNASE H TYPE-1 DOMAIN-CONTAINING PROTEIN"/>
    <property type="match status" value="1"/>
</dbReference>
<dbReference type="Gene3D" id="3.30.420.10">
    <property type="entry name" value="Ribonuclease H-like superfamily/Ribonuclease H"/>
    <property type="match status" value="1"/>
</dbReference>
<dbReference type="InterPro" id="IPR044730">
    <property type="entry name" value="RNase_H-like_dom_plant"/>
</dbReference>
<accession>A0ABR0P1Y5</accession>
<evidence type="ECO:0000259" key="1">
    <source>
        <dbReference type="Pfam" id="PF13456"/>
    </source>
</evidence>
<keyword evidence="3" id="KW-1185">Reference proteome</keyword>
<evidence type="ECO:0000313" key="3">
    <source>
        <dbReference type="Proteomes" id="UP001358586"/>
    </source>
</evidence>
<dbReference type="InterPro" id="IPR036397">
    <property type="entry name" value="RNaseH_sf"/>
</dbReference>
<dbReference type="Proteomes" id="UP001358586">
    <property type="component" value="Chromosome 8"/>
</dbReference>
<dbReference type="InterPro" id="IPR002156">
    <property type="entry name" value="RNaseH_domain"/>
</dbReference>
<gene>
    <name evidence="2" type="ORF">PVK06_028033</name>
</gene>
<dbReference type="EMBL" id="JARKNE010000008">
    <property type="protein sequence ID" value="KAK5812597.1"/>
    <property type="molecule type" value="Genomic_DNA"/>
</dbReference>
<dbReference type="InterPro" id="IPR052929">
    <property type="entry name" value="RNase_H-like_EbsB-rel"/>
</dbReference>
<comment type="caution">
    <text evidence="2">The sequence shown here is derived from an EMBL/GenBank/DDBJ whole genome shotgun (WGS) entry which is preliminary data.</text>
</comment>
<proteinExistence type="predicted"/>
<dbReference type="Pfam" id="PF13456">
    <property type="entry name" value="RVT_3"/>
    <property type="match status" value="1"/>
</dbReference>
<feature type="domain" description="RNase H type-1" evidence="1">
    <location>
        <begin position="150"/>
        <end position="257"/>
    </location>
</feature>
<reference evidence="2 3" key="1">
    <citation type="submission" date="2023-03" db="EMBL/GenBank/DDBJ databases">
        <title>WGS of Gossypium arboreum.</title>
        <authorList>
            <person name="Yu D."/>
        </authorList>
    </citation>
    <scope>NUCLEOTIDE SEQUENCE [LARGE SCALE GENOMIC DNA]</scope>
    <source>
        <tissue evidence="2">Leaf</tissue>
    </source>
</reference>
<name>A0ABR0P1Y5_GOSAR</name>
<dbReference type="InterPro" id="IPR012337">
    <property type="entry name" value="RNaseH-like_sf"/>
</dbReference>
<organism evidence="2 3">
    <name type="scientific">Gossypium arboreum</name>
    <name type="common">Tree cotton</name>
    <name type="synonym">Gossypium nanking</name>
    <dbReference type="NCBI Taxonomy" id="29729"/>
    <lineage>
        <taxon>Eukaryota</taxon>
        <taxon>Viridiplantae</taxon>
        <taxon>Streptophyta</taxon>
        <taxon>Embryophyta</taxon>
        <taxon>Tracheophyta</taxon>
        <taxon>Spermatophyta</taxon>
        <taxon>Magnoliopsida</taxon>
        <taxon>eudicotyledons</taxon>
        <taxon>Gunneridae</taxon>
        <taxon>Pentapetalae</taxon>
        <taxon>rosids</taxon>
        <taxon>malvids</taxon>
        <taxon>Malvales</taxon>
        <taxon>Malvaceae</taxon>
        <taxon>Malvoideae</taxon>
        <taxon>Gossypium</taxon>
    </lineage>
</organism>
<evidence type="ECO:0000313" key="2">
    <source>
        <dbReference type="EMBL" id="KAK5812597.1"/>
    </source>
</evidence>
<protein>
    <recommendedName>
        <fullName evidence="1">RNase H type-1 domain-containing protein</fullName>
    </recommendedName>
</protein>